<evidence type="ECO:0000259" key="1">
    <source>
        <dbReference type="Pfam" id="PF15919"/>
    </source>
</evidence>
<dbReference type="AlphaFoldDB" id="A0A1M5Z3V1"/>
<dbReference type="EMBL" id="FQXE01000012">
    <property type="protein sequence ID" value="SHI18900.1"/>
    <property type="molecule type" value="Genomic_DNA"/>
</dbReference>
<accession>A0A1M5Z3V1</accession>
<dbReference type="InterPro" id="IPR035069">
    <property type="entry name" value="TTHA1013/TTHA0281-like"/>
</dbReference>
<evidence type="ECO:0000313" key="2">
    <source>
        <dbReference type="EMBL" id="SHI18900.1"/>
    </source>
</evidence>
<evidence type="ECO:0000313" key="3">
    <source>
        <dbReference type="Proteomes" id="UP000184226"/>
    </source>
</evidence>
<dbReference type="OrthoDB" id="9807959at2"/>
<dbReference type="Gene3D" id="3.30.160.250">
    <property type="match status" value="1"/>
</dbReference>
<sequence>MLYPIYVHKEPGSAYGIIFPDFPGCFSAADHIRDIAANAQEAVEAHFLNDADSIPRPSSPEHWAANANYENGFWMMVDIDVDGASHASLGQNNAASSNC</sequence>
<dbReference type="Proteomes" id="UP000184226">
    <property type="component" value="Unassembled WGS sequence"/>
</dbReference>
<name>A0A1M5Z3V1_9BURK</name>
<reference evidence="2 3" key="1">
    <citation type="submission" date="2016-11" db="EMBL/GenBank/DDBJ databases">
        <authorList>
            <person name="Jaros S."/>
            <person name="Januszkiewicz K."/>
            <person name="Wedrychowicz H."/>
        </authorList>
    </citation>
    <scope>NUCLEOTIDE SEQUENCE [LARGE SCALE GENOMIC DNA]</scope>
    <source>
        <strain evidence="2 3">CGMCC 1.10190</strain>
    </source>
</reference>
<dbReference type="InterPro" id="IPR031807">
    <property type="entry name" value="HicB-like"/>
</dbReference>
<proteinExistence type="predicted"/>
<feature type="domain" description="HicB-like antitoxin of toxin-antitoxin system" evidence="1">
    <location>
        <begin position="3"/>
        <end position="83"/>
    </location>
</feature>
<keyword evidence="3" id="KW-1185">Reference proteome</keyword>
<protein>
    <submittedName>
        <fullName evidence="2">Predicted nuclease of the RNAse H fold, HicB family</fullName>
    </submittedName>
</protein>
<dbReference type="Pfam" id="PF15919">
    <property type="entry name" value="HicB_lk_antitox"/>
    <property type="match status" value="1"/>
</dbReference>
<gene>
    <name evidence="2" type="ORF">SAMN04488135_11251</name>
</gene>
<dbReference type="RefSeq" id="WP_073106287.1">
    <property type="nucleotide sequence ID" value="NZ_FQXE01000012.1"/>
</dbReference>
<dbReference type="SUPFAM" id="SSF143100">
    <property type="entry name" value="TTHA1013/TTHA0281-like"/>
    <property type="match status" value="1"/>
</dbReference>
<organism evidence="2 3">
    <name type="scientific">Pollutimonas bauzanensis</name>
    <dbReference type="NCBI Taxonomy" id="658167"/>
    <lineage>
        <taxon>Bacteria</taxon>
        <taxon>Pseudomonadati</taxon>
        <taxon>Pseudomonadota</taxon>
        <taxon>Betaproteobacteria</taxon>
        <taxon>Burkholderiales</taxon>
        <taxon>Alcaligenaceae</taxon>
        <taxon>Pollutimonas</taxon>
    </lineage>
</organism>